<dbReference type="STRING" id="235279.HH_0046"/>
<dbReference type="Pfam" id="PF02597">
    <property type="entry name" value="ThiS"/>
    <property type="match status" value="1"/>
</dbReference>
<dbReference type="RefSeq" id="WP_011114889.1">
    <property type="nucleotide sequence ID" value="NC_004917.1"/>
</dbReference>
<dbReference type="KEGG" id="hhe:HH_0046"/>
<dbReference type="HOGENOM" id="CLU_2699653_0_0_7"/>
<evidence type="ECO:0000313" key="1">
    <source>
        <dbReference type="EMBL" id="AAP76643.1"/>
    </source>
</evidence>
<proteinExistence type="predicted"/>
<gene>
    <name evidence="1" type="primary">moaD</name>
    <name evidence="1" type="ordered locus">HH_0046</name>
</gene>
<protein>
    <submittedName>
        <fullName evidence="1">Molybdopterin converting factor</fullName>
    </submittedName>
</protein>
<dbReference type="eggNOG" id="COG1977">
    <property type="taxonomic scope" value="Bacteria"/>
</dbReference>
<evidence type="ECO:0000313" key="2">
    <source>
        <dbReference type="Proteomes" id="UP000002495"/>
    </source>
</evidence>
<dbReference type="InterPro" id="IPR016155">
    <property type="entry name" value="Mopterin_synth/thiamin_S_b"/>
</dbReference>
<dbReference type="Gene3D" id="3.10.20.30">
    <property type="match status" value="1"/>
</dbReference>
<dbReference type="AlphaFoldDB" id="Q7VK46"/>
<dbReference type="InterPro" id="IPR012675">
    <property type="entry name" value="Beta-grasp_dom_sf"/>
</dbReference>
<dbReference type="Proteomes" id="UP000002495">
    <property type="component" value="Chromosome"/>
</dbReference>
<dbReference type="InterPro" id="IPR003749">
    <property type="entry name" value="ThiS/MoaD-like"/>
</dbReference>
<sequence length="74" mass="8295">MIRVDFLGPMSDIPSRELEARTLYELKEILNQDETLRSWLDISAVAVNDEIIEDLSYPLSYGDKVALLPPVCGG</sequence>
<dbReference type="EMBL" id="AE017125">
    <property type="protein sequence ID" value="AAP76643.1"/>
    <property type="molecule type" value="Genomic_DNA"/>
</dbReference>
<organism evidence="1 2">
    <name type="scientific">Helicobacter hepaticus (strain ATCC 51449 / 3B1)</name>
    <dbReference type="NCBI Taxonomy" id="235279"/>
    <lineage>
        <taxon>Bacteria</taxon>
        <taxon>Pseudomonadati</taxon>
        <taxon>Campylobacterota</taxon>
        <taxon>Epsilonproteobacteria</taxon>
        <taxon>Campylobacterales</taxon>
        <taxon>Helicobacteraceae</taxon>
        <taxon>Helicobacter</taxon>
    </lineage>
</organism>
<name>Q7VK46_HELHP</name>
<dbReference type="OrthoDB" id="5339935at2"/>
<keyword evidence="2" id="KW-1185">Reference proteome</keyword>
<reference evidence="1 2" key="1">
    <citation type="journal article" date="2003" name="Proc. Natl. Acad. Sci. U.S.A.">
        <title>The complete genome sequence of the carcinogenic bacterium Helicobacter hepaticus.</title>
        <authorList>
            <person name="Suerbaum S."/>
            <person name="Josenhans C."/>
            <person name="Sterzenbach T."/>
            <person name="Drescher B."/>
            <person name="Brandt P."/>
            <person name="Bell M."/>
            <person name="Droege M."/>
            <person name="Fartmann B."/>
            <person name="Fischer H.-P."/>
            <person name="Ge Z."/>
            <person name="Hoerster A."/>
            <person name="Holland R."/>
            <person name="Klein K."/>
            <person name="Koenig J."/>
            <person name="Macko L."/>
            <person name="Mendz G.L."/>
            <person name="Nyakatura G."/>
            <person name="Schauer D.B."/>
            <person name="Shen Z."/>
            <person name="Weber J."/>
            <person name="Frosch M."/>
            <person name="Fox J.G."/>
        </authorList>
    </citation>
    <scope>NUCLEOTIDE SEQUENCE [LARGE SCALE GENOMIC DNA]</scope>
    <source>
        <strain evidence="2">ATCC 51449 / 3B1</strain>
    </source>
</reference>
<accession>Q7VK46</accession>
<dbReference type="SUPFAM" id="SSF54285">
    <property type="entry name" value="MoaD/ThiS"/>
    <property type="match status" value="1"/>
</dbReference>